<feature type="non-terminal residue" evidence="1">
    <location>
        <position position="1"/>
    </location>
</feature>
<sequence>MGYIKGSTKLLLCQVLQGKVYQCTQLITGADLQH</sequence>
<dbReference type="AlphaFoldDB" id="A0A8S3B733"/>
<dbReference type="EMBL" id="CAJOBJ010150403">
    <property type="protein sequence ID" value="CAF4803570.1"/>
    <property type="molecule type" value="Genomic_DNA"/>
</dbReference>
<organism evidence="1 2">
    <name type="scientific">Rotaria magnacalcarata</name>
    <dbReference type="NCBI Taxonomy" id="392030"/>
    <lineage>
        <taxon>Eukaryota</taxon>
        <taxon>Metazoa</taxon>
        <taxon>Spiralia</taxon>
        <taxon>Gnathifera</taxon>
        <taxon>Rotifera</taxon>
        <taxon>Eurotatoria</taxon>
        <taxon>Bdelloidea</taxon>
        <taxon>Philodinida</taxon>
        <taxon>Philodinidae</taxon>
        <taxon>Rotaria</taxon>
    </lineage>
</organism>
<evidence type="ECO:0000313" key="1">
    <source>
        <dbReference type="EMBL" id="CAF4803570.1"/>
    </source>
</evidence>
<dbReference type="Proteomes" id="UP000681720">
    <property type="component" value="Unassembled WGS sequence"/>
</dbReference>
<comment type="caution">
    <text evidence="1">The sequence shown here is derived from an EMBL/GenBank/DDBJ whole genome shotgun (WGS) entry which is preliminary data.</text>
</comment>
<name>A0A8S3B733_9BILA</name>
<gene>
    <name evidence="1" type="ORF">GIL414_LOCUS47267</name>
</gene>
<accession>A0A8S3B733</accession>
<evidence type="ECO:0000313" key="2">
    <source>
        <dbReference type="Proteomes" id="UP000681720"/>
    </source>
</evidence>
<protein>
    <submittedName>
        <fullName evidence="1">Uncharacterized protein</fullName>
    </submittedName>
</protein>
<proteinExistence type="predicted"/>
<reference evidence="1" key="1">
    <citation type="submission" date="2021-02" db="EMBL/GenBank/DDBJ databases">
        <authorList>
            <person name="Nowell W R."/>
        </authorList>
    </citation>
    <scope>NUCLEOTIDE SEQUENCE</scope>
</reference>